<organism evidence="2 3">
    <name type="scientific">Populus tomentosa</name>
    <name type="common">Chinese white poplar</name>
    <dbReference type="NCBI Taxonomy" id="118781"/>
    <lineage>
        <taxon>Eukaryota</taxon>
        <taxon>Viridiplantae</taxon>
        <taxon>Streptophyta</taxon>
        <taxon>Embryophyta</taxon>
        <taxon>Tracheophyta</taxon>
        <taxon>Spermatophyta</taxon>
        <taxon>Magnoliopsida</taxon>
        <taxon>eudicotyledons</taxon>
        <taxon>Gunneridae</taxon>
        <taxon>Pentapetalae</taxon>
        <taxon>rosids</taxon>
        <taxon>fabids</taxon>
        <taxon>Malpighiales</taxon>
        <taxon>Salicaceae</taxon>
        <taxon>Saliceae</taxon>
        <taxon>Populus</taxon>
    </lineage>
</organism>
<sequence>MAEEGKSDAQLFQLLSNLLQQVVTNMLLSKDLLEVYATELPSESKKVLKERHRTKPNCRLYCGGKRALLASLSMAVLPLPPAAEKFKLTDQKVQFSSCNLVEAQSNEEEVELRSKIEALGLEVAKLPSKSTNNLDELEIARELDKLSAKLDDVDEMISSALASDPQVQSLLSDTADVWMPVITANADERRNFTASVGNDKSQEKAETPK</sequence>
<dbReference type="AlphaFoldDB" id="A0A8X8DFS9"/>
<dbReference type="EMBL" id="JAAWWB010000002">
    <property type="protein sequence ID" value="KAG6789244.1"/>
    <property type="molecule type" value="Genomic_DNA"/>
</dbReference>
<feature type="compositionally biased region" description="Basic and acidic residues" evidence="1">
    <location>
        <begin position="200"/>
        <end position="209"/>
    </location>
</feature>
<name>A0A8X8DFS9_POPTO</name>
<dbReference type="OrthoDB" id="2020323at2759"/>
<dbReference type="Proteomes" id="UP000886885">
    <property type="component" value="Chromosome 1D"/>
</dbReference>
<evidence type="ECO:0000313" key="3">
    <source>
        <dbReference type="Proteomes" id="UP000886885"/>
    </source>
</evidence>
<proteinExistence type="predicted"/>
<reference evidence="2" key="1">
    <citation type="journal article" date="2020" name="bioRxiv">
        <title>Hybrid origin of Populus tomentosa Carr. identified through genome sequencing and phylogenomic analysis.</title>
        <authorList>
            <person name="An X."/>
            <person name="Gao K."/>
            <person name="Chen Z."/>
            <person name="Li J."/>
            <person name="Yang X."/>
            <person name="Yang X."/>
            <person name="Zhou J."/>
            <person name="Guo T."/>
            <person name="Zhao T."/>
            <person name="Huang S."/>
            <person name="Miao D."/>
            <person name="Khan W.U."/>
            <person name="Rao P."/>
            <person name="Ye M."/>
            <person name="Lei B."/>
            <person name="Liao W."/>
            <person name="Wang J."/>
            <person name="Ji L."/>
            <person name="Li Y."/>
            <person name="Guo B."/>
            <person name="Mustafa N.S."/>
            <person name="Li S."/>
            <person name="Yun Q."/>
            <person name="Keller S.R."/>
            <person name="Mao J."/>
            <person name="Zhang R."/>
            <person name="Strauss S.H."/>
        </authorList>
    </citation>
    <scope>NUCLEOTIDE SEQUENCE</scope>
    <source>
        <strain evidence="2">GM15</strain>
        <tissue evidence="2">Leaf</tissue>
    </source>
</reference>
<dbReference type="PANTHER" id="PTHR37727:SF1">
    <property type="entry name" value="ECOTROPIC VIRAL INTEGRATION SITE PROTEIN"/>
    <property type="match status" value="1"/>
</dbReference>
<gene>
    <name evidence="2" type="ORF">POTOM_005334</name>
</gene>
<evidence type="ECO:0000256" key="1">
    <source>
        <dbReference type="SAM" id="MobiDB-lite"/>
    </source>
</evidence>
<keyword evidence="3" id="KW-1185">Reference proteome</keyword>
<dbReference type="PANTHER" id="PTHR37727">
    <property type="entry name" value="ECOTROPIC VIRAL INTEGRATION SITE PROTEIN"/>
    <property type="match status" value="1"/>
</dbReference>
<accession>A0A8X8DFS9</accession>
<evidence type="ECO:0000313" key="2">
    <source>
        <dbReference type="EMBL" id="KAG6789244.1"/>
    </source>
</evidence>
<comment type="caution">
    <text evidence="2">The sequence shown here is derived from an EMBL/GenBank/DDBJ whole genome shotgun (WGS) entry which is preliminary data.</text>
</comment>
<feature type="region of interest" description="Disordered" evidence="1">
    <location>
        <begin position="189"/>
        <end position="209"/>
    </location>
</feature>
<protein>
    <submittedName>
        <fullName evidence="2">Uncharacterized protein</fullName>
    </submittedName>
</protein>